<name>A0A1H2CGI3_9ACTN</name>
<dbReference type="InterPro" id="IPR050493">
    <property type="entry name" value="FAD-dep_Monooxygenase_BioMet"/>
</dbReference>
<sequence length="368" mass="39562">MTLRILVVGAGIAGLAAARGLRVAGFRPDVVEALPASVIPGAGIHLPGNASRALRLLGLDVPLRPLGDLIFRQVFLDTRGRQLFEMDAAALWSGVGESRVLSRADLQQVLLTGVGGEVRFETEVRDVQIIDGAAKVEFSTGGIAEYDLVVAADGRRSTIRDKVGLGGPATPTGQIVYRSVVSGGPPLTDWTALLGRRSSFTAMPMGGRRIYCYADETAPDSPSPDDPVERMRELFGAFGGPVPAILDKIEKVQVARTDEVVLPTWSNGPVVLVGDAAHATAPTLAQGAAMSFEDGYVLGQELKHATDGIPAALRAYEDRRRPRCSEVRERTRERDRTRDVPPALRDPMLRRRGAQIFTDHYRALVSAV</sequence>
<dbReference type="PANTHER" id="PTHR13789:SF309">
    <property type="entry name" value="PUTATIVE (AFU_ORTHOLOGUE AFUA_6G14510)-RELATED"/>
    <property type="match status" value="1"/>
</dbReference>
<dbReference type="OrthoDB" id="9782160at2"/>
<dbReference type="Gene3D" id="3.50.50.60">
    <property type="entry name" value="FAD/NAD(P)-binding domain"/>
    <property type="match status" value="1"/>
</dbReference>
<evidence type="ECO:0000313" key="6">
    <source>
        <dbReference type="Proteomes" id="UP000198688"/>
    </source>
</evidence>
<gene>
    <name evidence="5" type="ORF">SAMN04489716_5777</name>
</gene>
<reference evidence="5 6" key="1">
    <citation type="submission" date="2016-10" db="EMBL/GenBank/DDBJ databases">
        <authorList>
            <person name="de Groot N.N."/>
        </authorList>
    </citation>
    <scope>NUCLEOTIDE SEQUENCE [LARGE SCALE GENOMIC DNA]</scope>
    <source>
        <strain evidence="5 6">DSM 43941</strain>
    </source>
</reference>
<dbReference type="STRING" id="113562.SAMN04489716_5777"/>
<proteinExistence type="predicted"/>
<dbReference type="GO" id="GO:0004497">
    <property type="term" value="F:monooxygenase activity"/>
    <property type="evidence" value="ECO:0007669"/>
    <property type="project" value="UniProtKB-KW"/>
</dbReference>
<dbReference type="SUPFAM" id="SSF51905">
    <property type="entry name" value="FAD/NAD(P)-binding domain"/>
    <property type="match status" value="1"/>
</dbReference>
<keyword evidence="2" id="KW-0503">Monooxygenase</keyword>
<feature type="region of interest" description="Disordered" evidence="3">
    <location>
        <begin position="324"/>
        <end position="344"/>
    </location>
</feature>
<dbReference type="InterPro" id="IPR002938">
    <property type="entry name" value="FAD-bd"/>
</dbReference>
<evidence type="ECO:0000259" key="4">
    <source>
        <dbReference type="Pfam" id="PF01494"/>
    </source>
</evidence>
<evidence type="ECO:0000256" key="1">
    <source>
        <dbReference type="ARBA" id="ARBA00023002"/>
    </source>
</evidence>
<keyword evidence="6" id="KW-1185">Reference proteome</keyword>
<dbReference type="GO" id="GO:0071949">
    <property type="term" value="F:FAD binding"/>
    <property type="evidence" value="ECO:0007669"/>
    <property type="project" value="InterPro"/>
</dbReference>
<evidence type="ECO:0000313" key="5">
    <source>
        <dbReference type="EMBL" id="SDT69464.1"/>
    </source>
</evidence>
<accession>A0A1H2CGI3</accession>
<organism evidence="5 6">
    <name type="scientific">Actinoplanes derwentensis</name>
    <dbReference type="NCBI Taxonomy" id="113562"/>
    <lineage>
        <taxon>Bacteria</taxon>
        <taxon>Bacillati</taxon>
        <taxon>Actinomycetota</taxon>
        <taxon>Actinomycetes</taxon>
        <taxon>Micromonosporales</taxon>
        <taxon>Micromonosporaceae</taxon>
        <taxon>Actinoplanes</taxon>
    </lineage>
</organism>
<feature type="compositionally biased region" description="Basic and acidic residues" evidence="3">
    <location>
        <begin position="324"/>
        <end position="339"/>
    </location>
</feature>
<feature type="domain" description="FAD-binding" evidence="4">
    <location>
        <begin position="4"/>
        <end position="330"/>
    </location>
</feature>
<keyword evidence="1" id="KW-0560">Oxidoreductase</keyword>
<dbReference type="PRINTS" id="PR00420">
    <property type="entry name" value="RNGMNOXGNASE"/>
</dbReference>
<dbReference type="EMBL" id="LT629758">
    <property type="protein sequence ID" value="SDT69464.1"/>
    <property type="molecule type" value="Genomic_DNA"/>
</dbReference>
<evidence type="ECO:0000256" key="2">
    <source>
        <dbReference type="ARBA" id="ARBA00023033"/>
    </source>
</evidence>
<dbReference type="AlphaFoldDB" id="A0A1H2CGI3"/>
<dbReference type="Pfam" id="PF01494">
    <property type="entry name" value="FAD_binding_3"/>
    <property type="match status" value="1"/>
</dbReference>
<dbReference type="RefSeq" id="WP_092547941.1">
    <property type="nucleotide sequence ID" value="NZ_BOMJ01000064.1"/>
</dbReference>
<dbReference type="Proteomes" id="UP000198688">
    <property type="component" value="Chromosome I"/>
</dbReference>
<evidence type="ECO:0000256" key="3">
    <source>
        <dbReference type="SAM" id="MobiDB-lite"/>
    </source>
</evidence>
<protein>
    <submittedName>
        <fullName evidence="5">FAD-dependent urate hydroxylase</fullName>
    </submittedName>
</protein>
<dbReference type="PANTHER" id="PTHR13789">
    <property type="entry name" value="MONOOXYGENASE"/>
    <property type="match status" value="1"/>
</dbReference>
<dbReference type="InterPro" id="IPR036188">
    <property type="entry name" value="FAD/NAD-bd_sf"/>
</dbReference>